<protein>
    <recommendedName>
        <fullName evidence="5">MYND-type domain-containing protein</fullName>
    </recommendedName>
</protein>
<evidence type="ECO:0000256" key="2">
    <source>
        <dbReference type="ARBA" id="ARBA00022771"/>
    </source>
</evidence>
<organism evidence="6 7">
    <name type="scientific">Allacma fusca</name>
    <dbReference type="NCBI Taxonomy" id="39272"/>
    <lineage>
        <taxon>Eukaryota</taxon>
        <taxon>Metazoa</taxon>
        <taxon>Ecdysozoa</taxon>
        <taxon>Arthropoda</taxon>
        <taxon>Hexapoda</taxon>
        <taxon>Collembola</taxon>
        <taxon>Symphypleona</taxon>
        <taxon>Sminthuridae</taxon>
        <taxon>Allacma</taxon>
    </lineage>
</organism>
<accession>A0A8J2LEP1</accession>
<dbReference type="InterPro" id="IPR053010">
    <property type="entry name" value="SET_SmydA-8"/>
</dbReference>
<keyword evidence="3" id="KW-0862">Zinc</keyword>
<dbReference type="EMBL" id="CAJVCH010560803">
    <property type="protein sequence ID" value="CAG7831504.1"/>
    <property type="molecule type" value="Genomic_DNA"/>
</dbReference>
<feature type="domain" description="MYND-type" evidence="5">
    <location>
        <begin position="5"/>
        <end position="41"/>
    </location>
</feature>
<dbReference type="Proteomes" id="UP000708208">
    <property type="component" value="Unassembled WGS sequence"/>
</dbReference>
<dbReference type="PROSITE" id="PS01360">
    <property type="entry name" value="ZF_MYND_1"/>
    <property type="match status" value="1"/>
</dbReference>
<dbReference type="CDD" id="cd20071">
    <property type="entry name" value="SET_SMYD"/>
    <property type="match status" value="1"/>
</dbReference>
<dbReference type="Pfam" id="PF01753">
    <property type="entry name" value="zf-MYND"/>
    <property type="match status" value="1"/>
</dbReference>
<evidence type="ECO:0000313" key="7">
    <source>
        <dbReference type="Proteomes" id="UP000708208"/>
    </source>
</evidence>
<dbReference type="PROSITE" id="PS50865">
    <property type="entry name" value="ZF_MYND_2"/>
    <property type="match status" value="1"/>
</dbReference>
<gene>
    <name evidence="6" type="ORF">AFUS01_LOCUS41246</name>
</gene>
<dbReference type="OrthoDB" id="265717at2759"/>
<dbReference type="InterPro" id="IPR002893">
    <property type="entry name" value="Znf_MYND"/>
</dbReference>
<dbReference type="AlphaFoldDB" id="A0A8J2LEP1"/>
<keyword evidence="7" id="KW-1185">Reference proteome</keyword>
<keyword evidence="1" id="KW-0479">Metal-binding</keyword>
<dbReference type="PANTHER" id="PTHR46455">
    <property type="entry name" value="SET AND MYND DOMAIN CONTAINING, ARTHROPOD-SPECIFIC, MEMBER 4, ISOFORM A"/>
    <property type="match status" value="1"/>
</dbReference>
<reference evidence="6" key="1">
    <citation type="submission" date="2021-06" db="EMBL/GenBank/DDBJ databases">
        <authorList>
            <person name="Hodson N. C."/>
            <person name="Mongue J. A."/>
            <person name="Jaron S. K."/>
        </authorList>
    </citation>
    <scope>NUCLEOTIDE SEQUENCE</scope>
</reference>
<dbReference type="GO" id="GO:0008270">
    <property type="term" value="F:zinc ion binding"/>
    <property type="evidence" value="ECO:0007669"/>
    <property type="project" value="UniProtKB-KW"/>
</dbReference>
<name>A0A8J2LEP1_9HEXA</name>
<dbReference type="PANTHER" id="PTHR46455:SF5">
    <property type="entry name" value="SET AND MYND DOMAIN CONTAINING, ARTHROPOD-SPECIFIC, MEMBER 4, ISOFORM A"/>
    <property type="match status" value="1"/>
</dbReference>
<evidence type="ECO:0000256" key="4">
    <source>
        <dbReference type="PROSITE-ProRule" id="PRU00134"/>
    </source>
</evidence>
<evidence type="ECO:0000256" key="1">
    <source>
        <dbReference type="ARBA" id="ARBA00022723"/>
    </source>
</evidence>
<evidence type="ECO:0000259" key="5">
    <source>
        <dbReference type="PROSITE" id="PS50865"/>
    </source>
</evidence>
<keyword evidence="2 4" id="KW-0863">Zinc-finger</keyword>
<proteinExistence type="predicted"/>
<sequence>MEGKCAVCSLECSKFCSSCKKVYYCSVGHQKSDRKKHRKNCFPAAILVDEIQGRYFAATKSIVPGDCIFNDKALVVGPTGAEKKFHKICLGCYRVVKGNYSCSKCRWPVCSQICEKLPPHCDAECKIFASRNVGPYFTKPYEYDFIKFLRSLLVRESDEKRWDQLCQLASHPEARGKCEASVLATMASYEFITEICGLQQFDYDTVNHIVGVWGINSFGANAPTGPNPTGRLASFLFPKTSLCSHNCIANTHGILMEEEEDVKIPDSNVKIKRPIFTMQLLASRPIEEGKPIFITYAEVGEGTFERQKILRENYYFQCKCDRCKDPTEFGSFFSGYKCLACKSGYLLPGNYLDADCDWKCSSGSELCPVKKYPELVTPLIRIKYDLNSVGMNDTENEIKRLEKILADNSGKTLHPNHWLLMEVEFRLIQRLICFMPEAKNVNAVIRKCILYGQHCLDVADIIRPGHNPYRGKILYCLCQAKLQGIVRSTSDDVIEKRASLSNLKSGVEEAQKILSKEPPGSDERIIADSLNEDLVQIQRIITVLDVKLKNGIRK</sequence>
<comment type="caution">
    <text evidence="6">The sequence shown here is derived from an EMBL/GenBank/DDBJ whole genome shotgun (WGS) entry which is preliminary data.</text>
</comment>
<evidence type="ECO:0000256" key="3">
    <source>
        <dbReference type="ARBA" id="ARBA00022833"/>
    </source>
</evidence>
<evidence type="ECO:0000313" key="6">
    <source>
        <dbReference type="EMBL" id="CAG7831504.1"/>
    </source>
</evidence>